<keyword evidence="1" id="KW-1133">Transmembrane helix</keyword>
<sequence length="90" mass="10808">MSQDRRDWRLALSRTFLLSCLWLAYVYALIRSLEELPLIDCVVLICTSPCYLYIFSWIILHKRFLASRDKVNKAFGFRYLMWCFLLSNCN</sequence>
<organism evidence="2 3">
    <name type="scientific">Dibothriocephalus latus</name>
    <name type="common">Fish tapeworm</name>
    <name type="synonym">Diphyllobothrium latum</name>
    <dbReference type="NCBI Taxonomy" id="60516"/>
    <lineage>
        <taxon>Eukaryota</taxon>
        <taxon>Metazoa</taxon>
        <taxon>Spiralia</taxon>
        <taxon>Lophotrochozoa</taxon>
        <taxon>Platyhelminthes</taxon>
        <taxon>Cestoda</taxon>
        <taxon>Eucestoda</taxon>
        <taxon>Diphyllobothriidea</taxon>
        <taxon>Diphyllobothriidae</taxon>
        <taxon>Dibothriocephalus</taxon>
    </lineage>
</organism>
<gene>
    <name evidence="2" type="ORF">DILT_LOCUS4804</name>
</gene>
<dbReference type="AlphaFoldDB" id="A0A3P7LEE2"/>
<protein>
    <submittedName>
        <fullName evidence="2">Uncharacterized protein</fullName>
    </submittedName>
</protein>
<name>A0A3P7LEE2_DIBLA</name>
<proteinExistence type="predicted"/>
<dbReference type="EMBL" id="UYRU01046148">
    <property type="protein sequence ID" value="VDN08973.1"/>
    <property type="molecule type" value="Genomic_DNA"/>
</dbReference>
<keyword evidence="1" id="KW-0812">Transmembrane</keyword>
<dbReference type="OrthoDB" id="10062838at2759"/>
<reference evidence="2 3" key="1">
    <citation type="submission" date="2018-11" db="EMBL/GenBank/DDBJ databases">
        <authorList>
            <consortium name="Pathogen Informatics"/>
        </authorList>
    </citation>
    <scope>NUCLEOTIDE SEQUENCE [LARGE SCALE GENOMIC DNA]</scope>
</reference>
<dbReference type="Proteomes" id="UP000281553">
    <property type="component" value="Unassembled WGS sequence"/>
</dbReference>
<evidence type="ECO:0000313" key="2">
    <source>
        <dbReference type="EMBL" id="VDN08973.1"/>
    </source>
</evidence>
<feature type="transmembrane region" description="Helical" evidence="1">
    <location>
        <begin position="12"/>
        <end position="30"/>
    </location>
</feature>
<keyword evidence="1" id="KW-0472">Membrane</keyword>
<evidence type="ECO:0000256" key="1">
    <source>
        <dbReference type="SAM" id="Phobius"/>
    </source>
</evidence>
<evidence type="ECO:0000313" key="3">
    <source>
        <dbReference type="Proteomes" id="UP000281553"/>
    </source>
</evidence>
<feature type="transmembrane region" description="Helical" evidence="1">
    <location>
        <begin position="36"/>
        <end position="60"/>
    </location>
</feature>
<keyword evidence="3" id="KW-1185">Reference proteome</keyword>
<accession>A0A3P7LEE2</accession>